<reference evidence="2 3" key="1">
    <citation type="submission" date="2016-10" db="EMBL/GenBank/DDBJ databases">
        <title>Proteomics and genomics reveal pathogen-plant mechanisms compatible with a hemibiotrophic lifestyle of Diplodia corticola.</title>
        <authorList>
            <person name="Fernandes I."/>
            <person name="De Jonge R."/>
            <person name="Van De Peer Y."/>
            <person name="Devreese B."/>
            <person name="Alves A."/>
            <person name="Esteves A.C."/>
        </authorList>
    </citation>
    <scope>NUCLEOTIDE SEQUENCE [LARGE SCALE GENOMIC DNA]</scope>
    <source>
        <strain evidence="2 3">CBS 112549</strain>
    </source>
</reference>
<dbReference type="Proteomes" id="UP000183809">
    <property type="component" value="Unassembled WGS sequence"/>
</dbReference>
<dbReference type="Gene3D" id="3.40.50.1820">
    <property type="entry name" value="alpha/beta hydrolase"/>
    <property type="match status" value="1"/>
</dbReference>
<keyword evidence="3" id="KW-1185">Reference proteome</keyword>
<dbReference type="PANTHER" id="PTHR17630">
    <property type="entry name" value="DIENELACTONE HYDROLASE"/>
    <property type="match status" value="1"/>
</dbReference>
<dbReference type="PANTHER" id="PTHR17630:SF44">
    <property type="entry name" value="PROTEIN AIM2"/>
    <property type="match status" value="1"/>
</dbReference>
<sequence length="245" mass="26888">MASNPPGKCCTTGFKHEGASAGKIEKVAGISTYLAYPENKSTENAILILTDIFGHEFINVQLLADQFAANGYFVVIPDLFNGDPVPVDMPADFELMKWLGGHGVPQVDPIVDTVVKELKGKLGVKRLGGVGYCFGAKYVVRFLKNSQIDVAYLAHPSFVDAEELKAIQGPVSISAAETDNIFPAPKRRESEDILVDIKATYQINLFSGVEHGFAVRGDLSKKHVKWSKEQAFYQSVAWFDQYLKA</sequence>
<comment type="caution">
    <text evidence="2">The sequence shown here is derived from an EMBL/GenBank/DDBJ whole genome shotgun (WGS) entry which is preliminary data.</text>
</comment>
<dbReference type="GO" id="GO:0016787">
    <property type="term" value="F:hydrolase activity"/>
    <property type="evidence" value="ECO:0007669"/>
    <property type="project" value="UniProtKB-KW"/>
</dbReference>
<name>A0A1J9SBA9_9PEZI</name>
<dbReference type="SUPFAM" id="SSF53474">
    <property type="entry name" value="alpha/beta-Hydrolases"/>
    <property type="match status" value="1"/>
</dbReference>
<dbReference type="InterPro" id="IPR002925">
    <property type="entry name" value="Dienelactn_hydro"/>
</dbReference>
<dbReference type="Pfam" id="PF01738">
    <property type="entry name" value="DLH"/>
    <property type="match status" value="1"/>
</dbReference>
<dbReference type="STRING" id="236234.A0A1J9SBA9"/>
<feature type="domain" description="Dienelactone hydrolase" evidence="1">
    <location>
        <begin position="30"/>
        <end position="243"/>
    </location>
</feature>
<dbReference type="AlphaFoldDB" id="A0A1J9SBA9"/>
<evidence type="ECO:0000313" key="3">
    <source>
        <dbReference type="Proteomes" id="UP000183809"/>
    </source>
</evidence>
<protein>
    <submittedName>
        <fullName evidence="2">Dienelactone hydrolase family protein</fullName>
    </submittedName>
</protein>
<accession>A0A1J9SBA9</accession>
<dbReference type="EMBL" id="MNUE01000008">
    <property type="protein sequence ID" value="OJD37140.1"/>
    <property type="molecule type" value="Genomic_DNA"/>
</dbReference>
<dbReference type="RefSeq" id="XP_020133381.1">
    <property type="nucleotide sequence ID" value="XM_020279376.1"/>
</dbReference>
<keyword evidence="2" id="KW-0378">Hydrolase</keyword>
<dbReference type="OrthoDB" id="17560at2759"/>
<evidence type="ECO:0000313" key="2">
    <source>
        <dbReference type="EMBL" id="OJD37140.1"/>
    </source>
</evidence>
<proteinExistence type="predicted"/>
<dbReference type="GeneID" id="31019638"/>
<evidence type="ECO:0000259" key="1">
    <source>
        <dbReference type="Pfam" id="PF01738"/>
    </source>
</evidence>
<organism evidence="2 3">
    <name type="scientific">Diplodia corticola</name>
    <dbReference type="NCBI Taxonomy" id="236234"/>
    <lineage>
        <taxon>Eukaryota</taxon>
        <taxon>Fungi</taxon>
        <taxon>Dikarya</taxon>
        <taxon>Ascomycota</taxon>
        <taxon>Pezizomycotina</taxon>
        <taxon>Dothideomycetes</taxon>
        <taxon>Dothideomycetes incertae sedis</taxon>
        <taxon>Botryosphaeriales</taxon>
        <taxon>Botryosphaeriaceae</taxon>
        <taxon>Diplodia</taxon>
    </lineage>
</organism>
<gene>
    <name evidence="2" type="ORF">BKCO1_800037</name>
</gene>
<dbReference type="InterPro" id="IPR029058">
    <property type="entry name" value="AB_hydrolase_fold"/>
</dbReference>